<organism evidence="10 11">
    <name type="scientific">PS1 clade bacterium</name>
    <dbReference type="NCBI Taxonomy" id="2175152"/>
    <lineage>
        <taxon>Bacteria</taxon>
        <taxon>Pseudomonadati</taxon>
        <taxon>Pseudomonadota</taxon>
        <taxon>Alphaproteobacteria</taxon>
        <taxon>PS1 clade</taxon>
    </lineage>
</organism>
<comment type="pathway">
    <text evidence="5">Metabolic intermediate biosynthesis; (R)-mevalonate biosynthesis; (R)-mevalonate from acetyl-CoA: step 1/3.</text>
</comment>
<feature type="active site" description="Proton acceptor" evidence="6">
    <location>
        <position position="381"/>
    </location>
</feature>
<evidence type="ECO:0000256" key="2">
    <source>
        <dbReference type="ARBA" id="ARBA00022679"/>
    </source>
</evidence>
<name>A0A368DLD4_9PROT</name>
<comment type="similarity">
    <text evidence="1 7">Belongs to the thiolase-like superfamily. Thiolase family.</text>
</comment>
<dbReference type="FunFam" id="3.40.47.10:FF:000010">
    <property type="entry name" value="Acetyl-CoA acetyltransferase (Thiolase)"/>
    <property type="match status" value="1"/>
</dbReference>
<dbReference type="InterPro" id="IPR020615">
    <property type="entry name" value="Thiolase_acyl_enz_int_AS"/>
</dbReference>
<dbReference type="InterPro" id="IPR020616">
    <property type="entry name" value="Thiolase_N"/>
</dbReference>
<dbReference type="PANTHER" id="PTHR18919">
    <property type="entry name" value="ACETYL-COA C-ACYLTRANSFERASE"/>
    <property type="match status" value="1"/>
</dbReference>
<dbReference type="CDD" id="cd00751">
    <property type="entry name" value="thiolase"/>
    <property type="match status" value="1"/>
</dbReference>
<dbReference type="Gene3D" id="3.40.47.10">
    <property type="match status" value="2"/>
</dbReference>
<feature type="domain" description="Thiolase N-terminal" evidence="8">
    <location>
        <begin position="8"/>
        <end position="263"/>
    </location>
</feature>
<dbReference type="GO" id="GO:0003988">
    <property type="term" value="F:acetyl-CoA C-acyltransferase activity"/>
    <property type="evidence" value="ECO:0007669"/>
    <property type="project" value="UniProtKB-ARBA"/>
</dbReference>
<evidence type="ECO:0000256" key="1">
    <source>
        <dbReference type="ARBA" id="ARBA00010982"/>
    </source>
</evidence>
<reference evidence="10 11" key="1">
    <citation type="journal article" date="2018" name="Microbiome">
        <title>Fine metagenomic profile of the Mediterranean stratified and mixed water columns revealed by assembly and recruitment.</title>
        <authorList>
            <person name="Haro-Moreno J.M."/>
            <person name="Lopez-Perez M."/>
            <person name="De La Torre J.R."/>
            <person name="Picazo A."/>
            <person name="Camacho A."/>
            <person name="Rodriguez-Valera F."/>
        </authorList>
    </citation>
    <scope>NUCLEOTIDE SEQUENCE [LARGE SCALE GENOMIC DNA]</scope>
    <source>
        <strain evidence="10">MED-G57</strain>
    </source>
</reference>
<dbReference type="AlphaFoldDB" id="A0A368DLD4"/>
<dbReference type="PROSITE" id="PS00098">
    <property type="entry name" value="THIOLASE_1"/>
    <property type="match status" value="1"/>
</dbReference>
<keyword evidence="2 7" id="KW-0808">Transferase</keyword>
<dbReference type="GO" id="GO:0042619">
    <property type="term" value="P:poly-hydroxybutyrate biosynthetic process"/>
    <property type="evidence" value="ECO:0007669"/>
    <property type="project" value="UniProtKB-KW"/>
</dbReference>
<protein>
    <submittedName>
        <fullName evidence="10">Acetyl-CoA C-acetyltransferase</fullName>
    </submittedName>
</protein>
<dbReference type="PIRSF" id="PIRSF000429">
    <property type="entry name" value="Ac-CoA_Ac_transf"/>
    <property type="match status" value="1"/>
</dbReference>
<dbReference type="Pfam" id="PF00108">
    <property type="entry name" value="Thiolase_N"/>
    <property type="match status" value="1"/>
</dbReference>
<dbReference type="Pfam" id="PF02803">
    <property type="entry name" value="Thiolase_C"/>
    <property type="match status" value="1"/>
</dbReference>
<dbReference type="InterPro" id="IPR020613">
    <property type="entry name" value="Thiolase_CS"/>
</dbReference>
<evidence type="ECO:0000256" key="5">
    <source>
        <dbReference type="ARBA" id="ARBA00037924"/>
    </source>
</evidence>
<keyword evidence="3" id="KW-0583">PHB biosynthesis</keyword>
<accession>A0A368DLD4</accession>
<dbReference type="GO" id="GO:0044281">
    <property type="term" value="P:small molecule metabolic process"/>
    <property type="evidence" value="ECO:0007669"/>
    <property type="project" value="UniProtKB-ARBA"/>
</dbReference>
<gene>
    <name evidence="10" type="ORF">DBW71_05985</name>
</gene>
<evidence type="ECO:0000313" key="11">
    <source>
        <dbReference type="Proteomes" id="UP000253570"/>
    </source>
</evidence>
<evidence type="ECO:0000256" key="6">
    <source>
        <dbReference type="PIRSR" id="PIRSR000429-1"/>
    </source>
</evidence>
<dbReference type="NCBIfam" id="TIGR01930">
    <property type="entry name" value="AcCoA-C-Actrans"/>
    <property type="match status" value="1"/>
</dbReference>
<dbReference type="InterPro" id="IPR020610">
    <property type="entry name" value="Thiolase_AS"/>
</dbReference>
<dbReference type="Proteomes" id="UP000253570">
    <property type="component" value="Unassembled WGS sequence"/>
</dbReference>
<keyword evidence="4 7" id="KW-0012">Acyltransferase</keyword>
<feature type="active site" description="Acyl-thioester intermediate" evidence="6">
    <location>
        <position position="91"/>
    </location>
</feature>
<evidence type="ECO:0000256" key="3">
    <source>
        <dbReference type="ARBA" id="ARBA00022752"/>
    </source>
</evidence>
<dbReference type="InterPro" id="IPR016039">
    <property type="entry name" value="Thiolase-like"/>
</dbReference>
<dbReference type="SUPFAM" id="SSF53901">
    <property type="entry name" value="Thiolase-like"/>
    <property type="match status" value="2"/>
</dbReference>
<sequence length="396" mass="42565">MYKDNDTVIVKASRTAIGNFNGVYADTPAYKLGSAVIKSLLDTSEIKSTDIDEVILGQILTSGQGQNPARQAAVDAGLPYETLSWSINQLCASGLKSVILAHQQISEISDRIIIAGGQENMTRAPHVVDVRRGHKMGTIAMQDTMINDALIDFFNDYHMGVTAENVAKKWSISRSKQDNFAFDSQQKAIAAYNAGKFAEEICPVTITKRKKEETILEDEYIRHNINMDDISSLKPIFKKDDGTVTAANASGINDGAAGLLLMSYKKAKMLGLDPLVKIVGWGQAGVDPSIMGTGPIPAIKNALTKIDWSINEIDIFELNEAFAAQACACSQDLNIPEEKLNVNGGAIALGHPVGASGARILVTLIHELIRRDVSKGLASLCVGGGMGVALCVERFN</sequence>
<proteinExistence type="inferred from homology"/>
<dbReference type="EMBL" id="QOQD01000018">
    <property type="protein sequence ID" value="RCL72021.1"/>
    <property type="molecule type" value="Genomic_DNA"/>
</dbReference>
<dbReference type="PROSITE" id="PS00099">
    <property type="entry name" value="THIOLASE_3"/>
    <property type="match status" value="1"/>
</dbReference>
<feature type="active site" description="Proton acceptor" evidence="6">
    <location>
        <position position="351"/>
    </location>
</feature>
<evidence type="ECO:0000256" key="4">
    <source>
        <dbReference type="ARBA" id="ARBA00023315"/>
    </source>
</evidence>
<feature type="domain" description="Thiolase C-terminal" evidence="9">
    <location>
        <begin position="273"/>
        <end position="394"/>
    </location>
</feature>
<dbReference type="InterPro" id="IPR002155">
    <property type="entry name" value="Thiolase"/>
</dbReference>
<evidence type="ECO:0000313" key="10">
    <source>
        <dbReference type="EMBL" id="RCL72021.1"/>
    </source>
</evidence>
<dbReference type="InterPro" id="IPR020617">
    <property type="entry name" value="Thiolase_C"/>
</dbReference>
<dbReference type="PANTHER" id="PTHR18919:SF107">
    <property type="entry name" value="ACETYL-COA ACETYLTRANSFERASE, CYTOSOLIC"/>
    <property type="match status" value="1"/>
</dbReference>
<evidence type="ECO:0000259" key="8">
    <source>
        <dbReference type="Pfam" id="PF00108"/>
    </source>
</evidence>
<evidence type="ECO:0000259" key="9">
    <source>
        <dbReference type="Pfam" id="PF02803"/>
    </source>
</evidence>
<comment type="caution">
    <text evidence="10">The sequence shown here is derived from an EMBL/GenBank/DDBJ whole genome shotgun (WGS) entry which is preliminary data.</text>
</comment>
<dbReference type="PROSITE" id="PS00737">
    <property type="entry name" value="THIOLASE_2"/>
    <property type="match status" value="1"/>
</dbReference>
<evidence type="ECO:0000256" key="7">
    <source>
        <dbReference type="RuleBase" id="RU003557"/>
    </source>
</evidence>